<dbReference type="AlphaFoldDB" id="A0LHR2"/>
<reference evidence="1 2" key="1">
    <citation type="submission" date="2006-10" db="EMBL/GenBank/DDBJ databases">
        <title>Complete sequence of Syntrophobacter fumaroxidans MPOB.</title>
        <authorList>
            <consortium name="US DOE Joint Genome Institute"/>
            <person name="Copeland A."/>
            <person name="Lucas S."/>
            <person name="Lapidus A."/>
            <person name="Barry K."/>
            <person name="Detter J.C."/>
            <person name="Glavina del Rio T."/>
            <person name="Hammon N."/>
            <person name="Israni S."/>
            <person name="Pitluck S."/>
            <person name="Goltsman E.G."/>
            <person name="Martinez M."/>
            <person name="Schmutz J."/>
            <person name="Larimer F."/>
            <person name="Land M."/>
            <person name="Hauser L."/>
            <person name="Kyrpides N."/>
            <person name="Kim E."/>
            <person name="Boone D.R."/>
            <person name="Brockman F."/>
            <person name="Culley D."/>
            <person name="Ferry J."/>
            <person name="Gunsalus R."/>
            <person name="McInerney M.J."/>
            <person name="Morrison M."/>
            <person name="Plugge C."/>
            <person name="Rohlin L."/>
            <person name="Scholten J."/>
            <person name="Sieber J."/>
            <person name="Stams A.J.M."/>
            <person name="Worm P."/>
            <person name="Henstra A.M."/>
            <person name="Richardson P."/>
        </authorList>
    </citation>
    <scope>NUCLEOTIDE SEQUENCE [LARGE SCALE GENOMIC DNA]</scope>
    <source>
        <strain evidence="2">DSM 10017 / MPOB</strain>
    </source>
</reference>
<dbReference type="OrthoDB" id="5513678at2"/>
<dbReference type="KEGG" id="sfu:Sfum_1272"/>
<proteinExistence type="predicted"/>
<keyword evidence="2" id="KW-1185">Reference proteome</keyword>
<dbReference type="RefSeq" id="WP_011698135.1">
    <property type="nucleotide sequence ID" value="NC_008554.1"/>
</dbReference>
<evidence type="ECO:0000313" key="1">
    <source>
        <dbReference type="EMBL" id="ABK16964.1"/>
    </source>
</evidence>
<name>A0LHR2_SYNFM</name>
<dbReference type="InParanoid" id="A0LHR2"/>
<sequence>MSKLMQIDVRIQAVYGSAGLRGNLPNLSKLLKDHRYDRVLDEEPSLYQMAEVLSRIAKDPAIPEGEKRPVLKMMGRIVEIRDTARELLLARRLDELDKALYRMEDCFKDLEQELD</sequence>
<dbReference type="Proteomes" id="UP000001784">
    <property type="component" value="Chromosome"/>
</dbReference>
<dbReference type="HOGENOM" id="CLU_2107785_0_0_7"/>
<gene>
    <name evidence="1" type="ordered locus">Sfum_1272</name>
</gene>
<accession>A0LHR2</accession>
<dbReference type="EMBL" id="CP000478">
    <property type="protein sequence ID" value="ABK16964.1"/>
    <property type="molecule type" value="Genomic_DNA"/>
</dbReference>
<evidence type="ECO:0000313" key="2">
    <source>
        <dbReference type="Proteomes" id="UP000001784"/>
    </source>
</evidence>
<organism evidence="1 2">
    <name type="scientific">Syntrophobacter fumaroxidans (strain DSM 10017 / MPOB)</name>
    <dbReference type="NCBI Taxonomy" id="335543"/>
    <lineage>
        <taxon>Bacteria</taxon>
        <taxon>Pseudomonadati</taxon>
        <taxon>Thermodesulfobacteriota</taxon>
        <taxon>Syntrophobacteria</taxon>
        <taxon>Syntrophobacterales</taxon>
        <taxon>Syntrophobacteraceae</taxon>
        <taxon>Syntrophobacter</taxon>
    </lineage>
</organism>
<protein>
    <submittedName>
        <fullName evidence="1">Uncharacterized protein</fullName>
    </submittedName>
</protein>